<evidence type="ECO:0000256" key="10">
    <source>
        <dbReference type="SAM" id="MobiDB-lite"/>
    </source>
</evidence>
<comment type="similarity">
    <text evidence="9">Belongs to the ZNF593/BUD20 C2H2-type zinc-finger protein family.</text>
</comment>
<keyword evidence="13" id="KW-1185">Reference proteome</keyword>
<keyword evidence="8" id="KW-0539">Nucleus</keyword>
<protein>
    <recommendedName>
        <fullName evidence="11">C2H2-type domain-containing protein</fullName>
    </recommendedName>
</protein>
<evidence type="ECO:0000256" key="2">
    <source>
        <dbReference type="ARBA" id="ARBA00004496"/>
    </source>
</evidence>
<dbReference type="FunFam" id="3.30.160.60:FF:000299">
    <property type="entry name" value="Zinc finger protein 593"/>
    <property type="match status" value="1"/>
</dbReference>
<dbReference type="GO" id="GO:0043021">
    <property type="term" value="F:ribonucleoprotein complex binding"/>
    <property type="evidence" value="ECO:0007669"/>
    <property type="project" value="UniProtKB-ARBA"/>
</dbReference>
<proteinExistence type="inferred from homology"/>
<dbReference type="Pfam" id="PF12171">
    <property type="entry name" value="zf-C2H2_jaz"/>
    <property type="match status" value="1"/>
</dbReference>
<keyword evidence="4" id="KW-0690">Ribosome biogenesis</keyword>
<evidence type="ECO:0000313" key="13">
    <source>
        <dbReference type="Proteomes" id="UP000620104"/>
    </source>
</evidence>
<dbReference type="OrthoDB" id="24683at2759"/>
<feature type="domain" description="C2H2-type" evidence="11">
    <location>
        <begin position="62"/>
        <end position="84"/>
    </location>
</feature>
<dbReference type="EMBL" id="BLZA01000030">
    <property type="protein sequence ID" value="GHJ88487.1"/>
    <property type="molecule type" value="Genomic_DNA"/>
</dbReference>
<keyword evidence="3" id="KW-0963">Cytoplasm</keyword>
<comment type="caution">
    <text evidence="12">The sequence shown here is derived from an EMBL/GenBank/DDBJ whole genome shotgun (WGS) entry which is preliminary data.</text>
</comment>
<evidence type="ECO:0000256" key="3">
    <source>
        <dbReference type="ARBA" id="ARBA00022490"/>
    </source>
</evidence>
<dbReference type="SMART" id="SM00451">
    <property type="entry name" value="ZnF_U1"/>
    <property type="match status" value="1"/>
</dbReference>
<gene>
    <name evidence="12" type="ORF">NliqN6_4889</name>
</gene>
<dbReference type="PANTHER" id="PTHR46095:SF1">
    <property type="entry name" value="ZINC FINGER PROTEIN 593"/>
    <property type="match status" value="1"/>
</dbReference>
<organism evidence="12 13">
    <name type="scientific">Naganishia liquefaciens</name>
    <dbReference type="NCBI Taxonomy" id="104408"/>
    <lineage>
        <taxon>Eukaryota</taxon>
        <taxon>Fungi</taxon>
        <taxon>Dikarya</taxon>
        <taxon>Basidiomycota</taxon>
        <taxon>Agaricomycotina</taxon>
        <taxon>Tremellomycetes</taxon>
        <taxon>Filobasidiales</taxon>
        <taxon>Filobasidiaceae</taxon>
        <taxon>Naganishia</taxon>
    </lineage>
</organism>
<evidence type="ECO:0000256" key="1">
    <source>
        <dbReference type="ARBA" id="ARBA00004123"/>
    </source>
</evidence>
<evidence type="ECO:0000256" key="5">
    <source>
        <dbReference type="ARBA" id="ARBA00022723"/>
    </source>
</evidence>
<evidence type="ECO:0000256" key="7">
    <source>
        <dbReference type="ARBA" id="ARBA00022833"/>
    </source>
</evidence>
<name>A0A8H3TWN1_9TREE</name>
<evidence type="ECO:0000259" key="11">
    <source>
        <dbReference type="PROSITE" id="PS00028"/>
    </source>
</evidence>
<dbReference type="InterPro" id="IPR036236">
    <property type="entry name" value="Znf_C2H2_sf"/>
</dbReference>
<dbReference type="InterPro" id="IPR022755">
    <property type="entry name" value="Znf_C2H2_jaz"/>
</dbReference>
<dbReference type="GO" id="GO:0008270">
    <property type="term" value="F:zinc ion binding"/>
    <property type="evidence" value="ECO:0007669"/>
    <property type="project" value="UniProtKB-KW"/>
</dbReference>
<dbReference type="Proteomes" id="UP000620104">
    <property type="component" value="Unassembled WGS sequence"/>
</dbReference>
<reference evidence="12" key="1">
    <citation type="submission" date="2020-07" db="EMBL/GenBank/DDBJ databases">
        <title>Draft Genome Sequence of a Deep-Sea Yeast, Naganishia (Cryptococcus) liquefaciens strain N6.</title>
        <authorList>
            <person name="Han Y.W."/>
            <person name="Kajitani R."/>
            <person name="Morimoto H."/>
            <person name="Parhat M."/>
            <person name="Tsubouchi H."/>
            <person name="Bakenova O."/>
            <person name="Ogata M."/>
            <person name="Argunhan B."/>
            <person name="Aoki R."/>
            <person name="Kajiwara S."/>
            <person name="Itoh T."/>
            <person name="Iwasaki H."/>
        </authorList>
    </citation>
    <scope>NUCLEOTIDE SEQUENCE</scope>
    <source>
        <strain evidence="12">N6</strain>
    </source>
</reference>
<dbReference type="GO" id="GO:0003676">
    <property type="term" value="F:nucleic acid binding"/>
    <property type="evidence" value="ECO:0007669"/>
    <property type="project" value="InterPro"/>
</dbReference>
<keyword evidence="6" id="KW-0863">Zinc-finger</keyword>
<dbReference type="SUPFAM" id="SSF57667">
    <property type="entry name" value="beta-beta-alpha zinc fingers"/>
    <property type="match status" value="1"/>
</dbReference>
<keyword evidence="7" id="KW-0862">Zinc</keyword>
<dbReference type="InterPro" id="IPR013087">
    <property type="entry name" value="Znf_C2H2_type"/>
</dbReference>
<evidence type="ECO:0000313" key="12">
    <source>
        <dbReference type="EMBL" id="GHJ88487.1"/>
    </source>
</evidence>
<evidence type="ECO:0000256" key="6">
    <source>
        <dbReference type="ARBA" id="ARBA00022771"/>
    </source>
</evidence>
<dbReference type="GO" id="GO:0042254">
    <property type="term" value="P:ribosome biogenesis"/>
    <property type="evidence" value="ECO:0007669"/>
    <property type="project" value="UniProtKB-KW"/>
</dbReference>
<dbReference type="GO" id="GO:0005634">
    <property type="term" value="C:nucleus"/>
    <property type="evidence" value="ECO:0007669"/>
    <property type="project" value="UniProtKB-SubCell"/>
</dbReference>
<dbReference type="Gene3D" id="3.30.160.60">
    <property type="entry name" value="Classic Zinc Finger"/>
    <property type="match status" value="1"/>
</dbReference>
<evidence type="ECO:0000256" key="9">
    <source>
        <dbReference type="ARBA" id="ARBA00038064"/>
    </source>
</evidence>
<dbReference type="PANTHER" id="PTHR46095">
    <property type="entry name" value="ZINC FINGER PROTEIN 593"/>
    <property type="match status" value="1"/>
</dbReference>
<evidence type="ECO:0000256" key="8">
    <source>
        <dbReference type="ARBA" id="ARBA00023242"/>
    </source>
</evidence>
<dbReference type="AlphaFoldDB" id="A0A8H3TWN1"/>
<feature type="compositionally biased region" description="Basic residues" evidence="10">
    <location>
        <begin position="1"/>
        <end position="11"/>
    </location>
</feature>
<dbReference type="InterPro" id="IPR051879">
    <property type="entry name" value="C2H2-ZF_Maturation_Protein"/>
</dbReference>
<dbReference type="InterPro" id="IPR003604">
    <property type="entry name" value="Matrin/U1-like-C_Znf_C2H2"/>
</dbReference>
<sequence>MGRQRRSRVHKAQRDVHRAARTRVRTRDLDLIQHKDLQPEERAKLENQPIDEEKPGLGQHYCVECAKYYETDLALNTHRKSKVHRRRLKELKSPAYTIEESERAVGLGRDNGKDRINAEINAQVSNQAGESSDAKMATDA</sequence>
<dbReference type="PROSITE" id="PS00028">
    <property type="entry name" value="ZINC_FINGER_C2H2_1"/>
    <property type="match status" value="1"/>
</dbReference>
<keyword evidence="5" id="KW-0479">Metal-binding</keyword>
<feature type="region of interest" description="Disordered" evidence="10">
    <location>
        <begin position="1"/>
        <end position="22"/>
    </location>
</feature>
<comment type="subcellular location">
    <subcellularLocation>
        <location evidence="2">Cytoplasm</location>
    </subcellularLocation>
    <subcellularLocation>
        <location evidence="1">Nucleus</location>
    </subcellularLocation>
</comment>
<dbReference type="GO" id="GO:0005737">
    <property type="term" value="C:cytoplasm"/>
    <property type="evidence" value="ECO:0007669"/>
    <property type="project" value="UniProtKB-SubCell"/>
</dbReference>
<evidence type="ECO:0000256" key="4">
    <source>
        <dbReference type="ARBA" id="ARBA00022517"/>
    </source>
</evidence>
<accession>A0A8H3TWN1</accession>